<dbReference type="NCBIfam" id="TIGR01641">
    <property type="entry name" value="phageSPP1_gp7"/>
    <property type="match status" value="1"/>
</dbReference>
<evidence type="ECO:0000313" key="2">
    <source>
        <dbReference type="EMBL" id="MFC6324033.1"/>
    </source>
</evidence>
<name>A0ABW1UWA2_9LACO</name>
<comment type="caution">
    <text evidence="2">The sequence shown here is derived from an EMBL/GenBank/DDBJ whole genome shotgun (WGS) entry which is preliminary data.</text>
</comment>
<proteinExistence type="predicted"/>
<sequence>MKLTRREAIKLAQLIYGKQDERVKEIEQAYKQLQTDTIDTINSYISDGKNWNTKAPIDDIRQLLIDVKSLYDDLDDDGQNLVRMAFEDNKLRSNGDLLIAKLTANIVAVSIFQQRHLIASTGDISKVVKSHSFKDAKNLIDRMPDFKGGRRLNHLSGDIDVIMQKMARNAVLDRHIDINIVDSINKQTLDVIRKVRSIAEIAAKSPKDSLNWKHDVANVLTGGNKSTDGQMGRAAGMIRTATAQSLNRSMLEDYQKRGVKRYKFMSLEAVTTCQQCNNLDGRIFKVKDAKEGVNYPLIHINCQCFTCEVNESDDWDTSNHDITDKFKELTT</sequence>
<organism evidence="2 3">
    <name type="scientific">Companilactobacillus baiquanensis</name>
    <dbReference type="NCBI Taxonomy" id="2486005"/>
    <lineage>
        <taxon>Bacteria</taxon>
        <taxon>Bacillati</taxon>
        <taxon>Bacillota</taxon>
        <taxon>Bacilli</taxon>
        <taxon>Lactobacillales</taxon>
        <taxon>Lactobacillaceae</taxon>
        <taxon>Companilactobacillus</taxon>
    </lineage>
</organism>
<dbReference type="RefSeq" id="WP_125593045.1">
    <property type="nucleotide sequence ID" value="NZ_JBHSSN010000015.1"/>
</dbReference>
<gene>
    <name evidence="2" type="ORF">ACFP1F_09805</name>
</gene>
<keyword evidence="3" id="KW-1185">Reference proteome</keyword>
<accession>A0ABW1UWA2</accession>
<dbReference type="Proteomes" id="UP001596186">
    <property type="component" value="Unassembled WGS sequence"/>
</dbReference>
<protein>
    <submittedName>
        <fullName evidence="2">Minor capsid protein</fullName>
    </submittedName>
</protein>
<evidence type="ECO:0000259" key="1">
    <source>
        <dbReference type="Pfam" id="PF04233"/>
    </source>
</evidence>
<evidence type="ECO:0000313" key="3">
    <source>
        <dbReference type="Proteomes" id="UP001596186"/>
    </source>
</evidence>
<feature type="domain" description="Phage head morphogenesis" evidence="1">
    <location>
        <begin position="232"/>
        <end position="305"/>
    </location>
</feature>
<dbReference type="Pfam" id="PF04233">
    <property type="entry name" value="Phage_Mu_F"/>
    <property type="match status" value="1"/>
</dbReference>
<dbReference type="EMBL" id="JBHSSN010000015">
    <property type="protein sequence ID" value="MFC6324033.1"/>
    <property type="molecule type" value="Genomic_DNA"/>
</dbReference>
<dbReference type="InterPro" id="IPR006528">
    <property type="entry name" value="Phage_head_morphogenesis_dom"/>
</dbReference>
<reference evidence="3" key="1">
    <citation type="journal article" date="2019" name="Int. J. Syst. Evol. Microbiol.">
        <title>The Global Catalogue of Microorganisms (GCM) 10K type strain sequencing project: providing services to taxonomists for standard genome sequencing and annotation.</title>
        <authorList>
            <consortium name="The Broad Institute Genomics Platform"/>
            <consortium name="The Broad Institute Genome Sequencing Center for Infectious Disease"/>
            <person name="Wu L."/>
            <person name="Ma J."/>
        </authorList>
    </citation>
    <scope>NUCLEOTIDE SEQUENCE [LARGE SCALE GENOMIC DNA]</scope>
    <source>
        <strain evidence="3">CCM 8895</strain>
    </source>
</reference>